<name>A0AAD4R9X1_9BILA</name>
<proteinExistence type="inferred from homology"/>
<feature type="binding site" evidence="5">
    <location>
        <position position="99"/>
    </location>
    <ligand>
        <name>a divalent metal cation</name>
        <dbReference type="ChEBI" id="CHEBI:60240"/>
        <label>1</label>
    </ligand>
</feature>
<evidence type="ECO:0000313" key="7">
    <source>
        <dbReference type="Proteomes" id="UP001201812"/>
    </source>
</evidence>
<keyword evidence="3" id="KW-0378">Hydrolase</keyword>
<feature type="binding site" evidence="5">
    <location>
        <position position="163"/>
    </location>
    <ligand>
        <name>a divalent metal cation</name>
        <dbReference type="ChEBI" id="CHEBI:60240"/>
        <label>2</label>
    </ligand>
</feature>
<feature type="binding site" evidence="5">
    <location>
        <position position="5"/>
    </location>
    <ligand>
        <name>a divalent metal cation</name>
        <dbReference type="ChEBI" id="CHEBI:60240"/>
        <label>1</label>
    </ligand>
</feature>
<comment type="function">
    <text evidence="4">Exhibits 3'-exonuclease activities and apurinic/apyrimidinic (AP) endonuclease (in vitro). Show preferential AP endonuclease activity on double-stranded DNA substrates and 3'- exonuclease activity on single-stranded DNA.</text>
</comment>
<dbReference type="EMBL" id="JAKKPZ010000006">
    <property type="protein sequence ID" value="KAI1719982.1"/>
    <property type="molecule type" value="Genomic_DNA"/>
</dbReference>
<dbReference type="Proteomes" id="UP001201812">
    <property type="component" value="Unassembled WGS sequence"/>
</dbReference>
<accession>A0AAD4R9X1</accession>
<evidence type="ECO:0000256" key="4">
    <source>
        <dbReference type="ARBA" id="ARBA00093287"/>
    </source>
</evidence>
<dbReference type="InterPro" id="IPR032466">
    <property type="entry name" value="Metal_Hydrolase"/>
</dbReference>
<dbReference type="PANTHER" id="PTHR46317">
    <property type="entry name" value="HYDROLASE OF PHP SUPERFAMILY-RELATED PROTEIN"/>
    <property type="match status" value="1"/>
</dbReference>
<feature type="binding site" evidence="5">
    <location>
        <position position="211"/>
    </location>
    <ligand>
        <name>a divalent metal cation</name>
        <dbReference type="ChEBI" id="CHEBI:60240"/>
        <label>1</label>
    </ligand>
</feature>
<organism evidence="6 7">
    <name type="scientific">Ditylenchus destructor</name>
    <dbReference type="NCBI Taxonomy" id="166010"/>
    <lineage>
        <taxon>Eukaryota</taxon>
        <taxon>Metazoa</taxon>
        <taxon>Ecdysozoa</taxon>
        <taxon>Nematoda</taxon>
        <taxon>Chromadorea</taxon>
        <taxon>Rhabditida</taxon>
        <taxon>Tylenchina</taxon>
        <taxon>Tylenchomorpha</taxon>
        <taxon>Sphaerularioidea</taxon>
        <taxon>Anguinidae</taxon>
        <taxon>Anguininae</taxon>
        <taxon>Ditylenchus</taxon>
    </lineage>
</organism>
<gene>
    <name evidence="6" type="ORF">DdX_05347</name>
</gene>
<dbReference type="PANTHER" id="PTHR46317:SF1">
    <property type="entry name" value="HYDROLASE, TATD FAMILY"/>
    <property type="match status" value="1"/>
</dbReference>
<dbReference type="Pfam" id="PF01026">
    <property type="entry name" value="TatD_DNase"/>
    <property type="match status" value="1"/>
</dbReference>
<dbReference type="GO" id="GO:0046872">
    <property type="term" value="F:metal ion binding"/>
    <property type="evidence" value="ECO:0007669"/>
    <property type="project" value="UniProtKB-KW"/>
</dbReference>
<feature type="binding site" evidence="5">
    <location>
        <position position="140"/>
    </location>
    <ligand>
        <name>a divalent metal cation</name>
        <dbReference type="ChEBI" id="CHEBI:60240"/>
        <label>2</label>
    </ligand>
</feature>
<dbReference type="PIRSF" id="PIRSF005902">
    <property type="entry name" value="DNase_TatD"/>
    <property type="match status" value="1"/>
</dbReference>
<dbReference type="GO" id="GO:0016788">
    <property type="term" value="F:hydrolase activity, acting on ester bonds"/>
    <property type="evidence" value="ECO:0007669"/>
    <property type="project" value="InterPro"/>
</dbReference>
<dbReference type="Gene3D" id="3.20.20.140">
    <property type="entry name" value="Metal-dependent hydrolases"/>
    <property type="match status" value="1"/>
</dbReference>
<comment type="similarity">
    <text evidence="1">Belongs to the metallo-dependent hydrolases superfamily. TatD-type hydrolase family.</text>
</comment>
<dbReference type="CDD" id="cd01310">
    <property type="entry name" value="TatD_DNAse"/>
    <property type="match status" value="1"/>
</dbReference>
<keyword evidence="2 5" id="KW-0479">Metal-binding</keyword>
<evidence type="ECO:0000313" key="6">
    <source>
        <dbReference type="EMBL" id="KAI1719982.1"/>
    </source>
</evidence>
<feature type="binding site" evidence="5">
    <location>
        <position position="7"/>
    </location>
    <ligand>
        <name>a divalent metal cation</name>
        <dbReference type="ChEBI" id="CHEBI:60240"/>
        <label>1</label>
    </ligand>
</feature>
<protein>
    <submittedName>
        <fullName evidence="6">TatD related DNase domain-containing protein</fullName>
    </submittedName>
</protein>
<sequence length="261" mass="29308">MIDCHCHLADEEFANDIDEVIDRAKQSGVTGAIVVAEFASDFDRVLQLSEMYQGFLFPCLGLHPVQRNFESVNVTAHYESMDIEKKIRQESHRLCGIGEVGLDFTPRYLKNGDDDKTNQREVFRRQIKLANEFDLPVNVHSRSAGKPTIDFLIENGATKVLLHAFSGNVKSARPGIEHGFHFSVPPSFTISTEKKDLIEAIPTKQLCLETDSPVLGPSRDQRNEPKNVELSAKFIAEVKKLTVEDVIRITTANAKNLFKLL</sequence>
<evidence type="ECO:0000256" key="2">
    <source>
        <dbReference type="ARBA" id="ARBA00022723"/>
    </source>
</evidence>
<evidence type="ECO:0000256" key="3">
    <source>
        <dbReference type="ARBA" id="ARBA00022801"/>
    </source>
</evidence>
<comment type="caution">
    <text evidence="6">The sequence shown here is derived from an EMBL/GenBank/DDBJ whole genome shotgun (WGS) entry which is preliminary data.</text>
</comment>
<dbReference type="SUPFAM" id="SSF51556">
    <property type="entry name" value="Metallo-dependent hydrolases"/>
    <property type="match status" value="1"/>
</dbReference>
<reference evidence="6" key="1">
    <citation type="submission" date="2022-01" db="EMBL/GenBank/DDBJ databases">
        <title>Genome Sequence Resource for Two Populations of Ditylenchus destructor, the Migratory Endoparasitic Phytonematode.</title>
        <authorList>
            <person name="Zhang H."/>
            <person name="Lin R."/>
            <person name="Xie B."/>
        </authorList>
    </citation>
    <scope>NUCLEOTIDE SEQUENCE</scope>
    <source>
        <strain evidence="6">BazhouSP</strain>
    </source>
</reference>
<evidence type="ECO:0000256" key="1">
    <source>
        <dbReference type="ARBA" id="ARBA00009275"/>
    </source>
</evidence>
<dbReference type="AlphaFoldDB" id="A0AAD4R9X1"/>
<evidence type="ECO:0000256" key="5">
    <source>
        <dbReference type="PIRSR" id="PIRSR005902-1"/>
    </source>
</evidence>
<keyword evidence="7" id="KW-1185">Reference proteome</keyword>
<dbReference type="InterPro" id="IPR001130">
    <property type="entry name" value="TatD-like"/>
</dbReference>